<dbReference type="PROSITE" id="PS00018">
    <property type="entry name" value="EF_HAND_1"/>
    <property type="match status" value="1"/>
</dbReference>
<name>A0A498NNE1_LABRO</name>
<evidence type="ECO:0000256" key="15">
    <source>
        <dbReference type="ARBA" id="ARBA00022833"/>
    </source>
</evidence>
<dbReference type="GO" id="GO:0005634">
    <property type="term" value="C:nucleus"/>
    <property type="evidence" value="ECO:0007669"/>
    <property type="project" value="UniProtKB-SubCell"/>
</dbReference>
<dbReference type="GO" id="GO:0005509">
    <property type="term" value="F:calcium ion binding"/>
    <property type="evidence" value="ECO:0007669"/>
    <property type="project" value="InterPro"/>
</dbReference>
<dbReference type="InterPro" id="IPR018124">
    <property type="entry name" value="Calret/calnex_CS"/>
</dbReference>
<evidence type="ECO:0000256" key="1">
    <source>
        <dbReference type="ARBA" id="ARBA00003750"/>
    </source>
</evidence>
<comment type="similarity">
    <text evidence="6">Belongs to the paired homeobox family. Bicoid subfamily.</text>
</comment>
<feature type="coiled-coil region" evidence="28">
    <location>
        <begin position="1237"/>
        <end position="1274"/>
    </location>
</feature>
<evidence type="ECO:0000256" key="22">
    <source>
        <dbReference type="ARBA" id="ARBA00023186"/>
    </source>
</evidence>
<dbReference type="InterPro" id="IPR002048">
    <property type="entry name" value="EF_hand_dom"/>
</dbReference>
<dbReference type="PROSITE" id="PS50222">
    <property type="entry name" value="EF_HAND_2"/>
    <property type="match status" value="3"/>
</dbReference>
<evidence type="ECO:0000256" key="23">
    <source>
        <dbReference type="ARBA" id="ARBA00023242"/>
    </source>
</evidence>
<dbReference type="InterPro" id="IPR017970">
    <property type="entry name" value="Homeobox_CS"/>
</dbReference>
<dbReference type="PROSITE" id="PS00805">
    <property type="entry name" value="CALRETICULIN_REPEAT"/>
    <property type="match status" value="2"/>
</dbReference>
<dbReference type="InterPro" id="IPR001356">
    <property type="entry name" value="HD"/>
</dbReference>
<dbReference type="InterPro" id="IPR018247">
    <property type="entry name" value="EF_Hand_1_Ca_BS"/>
</dbReference>
<evidence type="ECO:0000256" key="13">
    <source>
        <dbReference type="ARBA" id="ARBA00022737"/>
    </source>
</evidence>
<evidence type="ECO:0000256" key="5">
    <source>
        <dbReference type="ARBA" id="ARBA00004564"/>
    </source>
</evidence>
<dbReference type="SUPFAM" id="SSF47473">
    <property type="entry name" value="EF-hand"/>
    <property type="match status" value="3"/>
</dbReference>
<evidence type="ECO:0000259" key="32">
    <source>
        <dbReference type="PROSITE" id="PS50222"/>
    </source>
</evidence>
<evidence type="ECO:0000313" key="34">
    <source>
        <dbReference type="EMBL" id="RXN33296.1"/>
    </source>
</evidence>
<evidence type="ECO:0000259" key="33">
    <source>
        <dbReference type="PROSITE" id="PS50803"/>
    </source>
</evidence>
<dbReference type="PROSITE" id="PS50330">
    <property type="entry name" value="UIM"/>
    <property type="match status" value="2"/>
</dbReference>
<evidence type="ECO:0000256" key="19">
    <source>
        <dbReference type="ARBA" id="ARBA00023155"/>
    </source>
</evidence>
<evidence type="ECO:0000256" key="2">
    <source>
        <dbReference type="ARBA" id="ARBA00004123"/>
    </source>
</evidence>
<keyword evidence="20 25" id="KW-1015">Disulfide bond</keyword>
<evidence type="ECO:0000256" key="7">
    <source>
        <dbReference type="ARBA" id="ARBA00010983"/>
    </source>
</evidence>
<feature type="domain" description="EH" evidence="30">
    <location>
        <begin position="703"/>
        <end position="791"/>
    </location>
</feature>
<dbReference type="Proteomes" id="UP000290572">
    <property type="component" value="Unassembled WGS sequence"/>
</dbReference>
<dbReference type="GO" id="GO:0003677">
    <property type="term" value="F:DNA binding"/>
    <property type="evidence" value="ECO:0007669"/>
    <property type="project" value="UniProtKB-UniRule"/>
</dbReference>
<dbReference type="CDD" id="cd00086">
    <property type="entry name" value="homeodomain"/>
    <property type="match status" value="1"/>
</dbReference>
<dbReference type="PANTHER" id="PTHR11073:SF42">
    <property type="entry name" value="CALRETICULIN"/>
    <property type="match status" value="1"/>
</dbReference>
<evidence type="ECO:0000256" key="25">
    <source>
        <dbReference type="PIRSR" id="PIRSR601580-3"/>
    </source>
</evidence>
<keyword evidence="16" id="KW-0106">Calcium</keyword>
<keyword evidence="35" id="KW-1185">Reference proteome</keyword>
<feature type="domain" description="EH" evidence="30">
    <location>
        <begin position="958"/>
        <end position="1047"/>
    </location>
</feature>
<evidence type="ECO:0000256" key="10">
    <source>
        <dbReference type="ARBA" id="ARBA00022723"/>
    </source>
</evidence>
<keyword evidence="23 26" id="KW-0539">Nucleus</keyword>
<dbReference type="FunFam" id="1.10.10.60:FF:000071">
    <property type="entry name" value="Retinal homeobox gene 2"/>
    <property type="match status" value="1"/>
</dbReference>
<evidence type="ECO:0000256" key="28">
    <source>
        <dbReference type="SAM" id="Coils"/>
    </source>
</evidence>
<dbReference type="GO" id="GO:0000981">
    <property type="term" value="F:DNA-binding transcription factor activity, RNA polymerase II-specific"/>
    <property type="evidence" value="ECO:0007669"/>
    <property type="project" value="InterPro"/>
</dbReference>
<evidence type="ECO:0000256" key="29">
    <source>
        <dbReference type="SAM" id="MobiDB-lite"/>
    </source>
</evidence>
<evidence type="ECO:0000259" key="30">
    <source>
        <dbReference type="PROSITE" id="PS50031"/>
    </source>
</evidence>
<feature type="disulfide bond" evidence="25">
    <location>
        <begin position="453"/>
        <end position="485"/>
    </location>
</feature>
<keyword evidence="9" id="KW-0217">Developmental protein</keyword>
<feature type="region of interest" description="Disordered" evidence="29">
    <location>
        <begin position="913"/>
        <end position="945"/>
    </location>
</feature>
<dbReference type="Gene3D" id="2.10.250.10">
    <property type="entry name" value="Calreticulin/calnexin, P domain"/>
    <property type="match status" value="1"/>
</dbReference>
<feature type="coiled-coil region" evidence="28">
    <location>
        <begin position="1090"/>
        <end position="1180"/>
    </location>
</feature>
<comment type="function">
    <text evidence="1">Plays a critical role in eye formation by regulating the initial specification of retinal cells and/or their subsequent proliferation.</text>
</comment>
<feature type="domain" description="EF-hand" evidence="32">
    <location>
        <begin position="993"/>
        <end position="1026"/>
    </location>
</feature>
<keyword evidence="19 26" id="KW-0371">Homeobox</keyword>
<evidence type="ECO:0000256" key="12">
    <source>
        <dbReference type="ARBA" id="ARBA00022734"/>
    </source>
</evidence>
<evidence type="ECO:0000256" key="3">
    <source>
        <dbReference type="ARBA" id="ARBA00004241"/>
    </source>
</evidence>
<dbReference type="GO" id="GO:0009986">
    <property type="term" value="C:cell surface"/>
    <property type="evidence" value="ECO:0007669"/>
    <property type="project" value="UniProtKB-SubCell"/>
</dbReference>
<organism evidence="34 35">
    <name type="scientific">Labeo rohita</name>
    <name type="common">Indian major carp</name>
    <name type="synonym">Cyprinus rohita</name>
    <dbReference type="NCBI Taxonomy" id="84645"/>
    <lineage>
        <taxon>Eukaryota</taxon>
        <taxon>Metazoa</taxon>
        <taxon>Chordata</taxon>
        <taxon>Craniata</taxon>
        <taxon>Vertebrata</taxon>
        <taxon>Euteleostomi</taxon>
        <taxon>Actinopterygii</taxon>
        <taxon>Neopterygii</taxon>
        <taxon>Teleostei</taxon>
        <taxon>Ostariophysi</taxon>
        <taxon>Cypriniformes</taxon>
        <taxon>Cyprinidae</taxon>
        <taxon>Labeoninae</taxon>
        <taxon>Labeonini</taxon>
        <taxon>Labeo</taxon>
    </lineage>
</organism>
<comment type="subcellular location">
    <subcellularLocation>
        <location evidence="3">Cell surface</location>
    </subcellularLocation>
    <subcellularLocation>
        <location evidence="24">Cytoplasmic vesicle</location>
        <location evidence="24">Secretory vesicle</location>
        <location evidence="24">Cortical granule</location>
    </subcellularLocation>
    <subcellularLocation>
        <location evidence="4">Endoplasmic reticulum lumen</location>
    </subcellularLocation>
    <subcellularLocation>
        <location evidence="2 26 27">Nucleus</location>
    </subcellularLocation>
    <subcellularLocation>
        <location evidence="5">Sarcoplasmic reticulum lumen</location>
    </subcellularLocation>
</comment>
<dbReference type="GO" id="GO:0051082">
    <property type="term" value="F:unfolded protein binding"/>
    <property type="evidence" value="ECO:0007669"/>
    <property type="project" value="InterPro"/>
</dbReference>
<keyword evidence="13" id="KW-0677">Repeat</keyword>
<keyword evidence="18 26" id="KW-0238">DNA-binding</keyword>
<dbReference type="InterPro" id="IPR001580">
    <property type="entry name" value="Calret/calnex"/>
</dbReference>
<keyword evidence="21" id="KW-0804">Transcription</keyword>
<dbReference type="Gene3D" id="1.10.10.60">
    <property type="entry name" value="Homeodomain-like"/>
    <property type="match status" value="1"/>
</dbReference>
<dbReference type="InterPro" id="IPR003903">
    <property type="entry name" value="UIM_dom"/>
</dbReference>
<dbReference type="Pfam" id="PF00046">
    <property type="entry name" value="Homeodomain"/>
    <property type="match status" value="1"/>
</dbReference>
<evidence type="ECO:0000256" key="20">
    <source>
        <dbReference type="ARBA" id="ARBA00023157"/>
    </source>
</evidence>
<keyword evidence="22" id="KW-0143">Chaperone</keyword>
<dbReference type="InterPro" id="IPR000261">
    <property type="entry name" value="EH_dom"/>
</dbReference>
<feature type="compositionally biased region" description="Basic and acidic residues" evidence="29">
    <location>
        <begin position="555"/>
        <end position="599"/>
    </location>
</feature>
<sequence length="1473" mass="165957">MHLSPDTMNMVDDGCLSTDNYHDLGKGGASGMGGRVHSIDVILGFSKDQDPLLTPVGPVGTHKVDGVDLGEEEKQVTSDPYAHLQSLQDNSQQSAYHDTGLFSTEKCDADLGDPRSSVESDSRSPDAPDEDQPKKKHRRNRTTFTTYQLHELERAFEKSHYPDVYSREELAMKVNLPEVRVQVWFQNRRAKWRRQEKMDTGTMKLHDSPMLSFNRPAMAPNVGPMTNSLPLDPWLSSPLSSATPMHSIPGFMGPGQSLQPTYTGHPGFLNTSPGMVQGMQPMPPPPYQCPPAFNEKYPLEDVDRSSSIAALRMKAKEHIQSMDKTWQPILPYQNKLIKQNREYLEENKAEFSAYTSRLCENLTQPAFPLLLLSWKLIPNAWKSRWVNSEHKSDYGQFKLTAGNFYGDAEKDKGLQTSQDARFYATSARFEPFSNEGKPLVIQFTVKHEQKIDCGGGYVKVFPADLNQADMHGDSQYYVMFGPDICGYSTKKVHVIFNYKGKNHLIKKEIKCKDDELTHLYTLILNPDQTYEVKIDNEKVESGSLEEDWDFLPPKKIKDPEAKKPEDWDDRAKIDDETDTKPEDWDKPENVPDPDAKKPDDWDEDMDGEWEPAMIPNPEYKGEWKPKQIDNPNYKGAWVHPEIDNPEYNPDAEIYKFDNIGVIGLDLWQVKSGTIFDNFLIADDVKAAEEFGNETWGATKLSSGNPAYESFYRQVDPGNTGKVGAAEAAQFLKKSGLSDSTLGQIWDLSDTERKGYLDKKGFFTALRLVASAQGGSDVSLNSLSQNISAPIPKFPEDKAKYDGIFESLSPVGGLLSGDKVKPVLMNSNLPLDVLGKIWDLSDIDKDGHLDKDEFSVAMHLVYAAREKEPVPSTLPTTLIPPSKRKKIAGSLPGSVPVLPSSPFLLKENLRPTAALSKSPLSSSTNLSPSNSFKRSTPTPPLLQTLTQPSSDHWVVPAEDREQYEEIFELADSDFDGMVGGGEVKDIFMNSRLPQSVLAHIWSLADTQRTGKLTKEQFCLAMHLIQEKVKGVDPPQSLTPDMIPPSERGAASTPILSGFTSSVASELTPLTSLSRDSNSSVGLVELTGIKELDDINQEISQLQSEKRILETEIRQKEEALRQKNGEVQEVQRDLERENVGLQDLEHQKRDAQERLSEMEQQRAKLESTLDETKNKWQEENTKITSLQTQILSQESDVQMQEKEMSRTKTDLYCLEQEEQRLEDSLRAGKAKLDSILKLLKTSQDEMDQTRSQLSEIQDAQRELNKTIERYSKALDDNVTSLAELDQLIAEESNTTVTKEDSLVKSRMAMFNSSGSQGLNADPFQREDPFKSDPFNKADPFGGDPFQQNDPFKDPFANSDPFGESSSSQFKTRLLHQTLSVATLLEGKVVLLISLKCQRAQSLRAESRHIRCLLQKNPDRRDQRRLLTFGSETQQLEWAKRESQREEAERIRRLRLQEQQDLELALALSRAEMPRT</sequence>
<dbReference type="GO" id="GO:0033018">
    <property type="term" value="C:sarcoplasmic reticulum lumen"/>
    <property type="evidence" value="ECO:0007669"/>
    <property type="project" value="UniProtKB-SubCell"/>
</dbReference>
<keyword evidence="12" id="KW-0430">Lectin</keyword>
<gene>
    <name evidence="34" type="ORF">ROHU_015699</name>
</gene>
<feature type="domain" description="EF-hand" evidence="32">
    <location>
        <begin position="957"/>
        <end position="992"/>
    </location>
</feature>
<dbReference type="PROSITE" id="PS50071">
    <property type="entry name" value="HOMEOBOX_2"/>
    <property type="match status" value="1"/>
</dbReference>
<dbReference type="SUPFAM" id="SSF63887">
    <property type="entry name" value="P-domain of calnexin/calreticulin"/>
    <property type="match status" value="1"/>
</dbReference>
<dbReference type="GO" id="GO:0030154">
    <property type="term" value="P:cell differentiation"/>
    <property type="evidence" value="ECO:0007669"/>
    <property type="project" value="UniProtKB-ARBA"/>
</dbReference>
<accession>A0A498NNE1</accession>
<keyword evidence="10" id="KW-0479">Metal-binding</keyword>
<dbReference type="InterPro" id="IPR009033">
    <property type="entry name" value="Calreticulin/calnexin_P_dom_sf"/>
</dbReference>
<dbReference type="SMART" id="SM00389">
    <property type="entry name" value="HOX"/>
    <property type="match status" value="1"/>
</dbReference>
<dbReference type="EMBL" id="QBIY01011273">
    <property type="protein sequence ID" value="RXN33296.1"/>
    <property type="molecule type" value="Genomic_DNA"/>
</dbReference>
<dbReference type="PROSITE" id="PS50031">
    <property type="entry name" value="EH"/>
    <property type="match status" value="3"/>
</dbReference>
<dbReference type="PROSITE" id="PS00804">
    <property type="entry name" value="CALRETICULIN_2"/>
    <property type="match status" value="1"/>
</dbReference>
<dbReference type="GO" id="GO:0060041">
    <property type="term" value="P:retina development in camera-type eye"/>
    <property type="evidence" value="ECO:0007669"/>
    <property type="project" value="UniProtKB-ARBA"/>
</dbReference>
<evidence type="ECO:0000256" key="6">
    <source>
        <dbReference type="ARBA" id="ARBA00006503"/>
    </source>
</evidence>
<dbReference type="SMART" id="SM00726">
    <property type="entry name" value="UIM"/>
    <property type="match status" value="2"/>
</dbReference>
<keyword evidence="28" id="KW-0175">Coiled coil</keyword>
<dbReference type="GO" id="GO:0036503">
    <property type="term" value="P:ERAD pathway"/>
    <property type="evidence" value="ECO:0007669"/>
    <property type="project" value="TreeGrafter"/>
</dbReference>
<dbReference type="GO" id="GO:0060473">
    <property type="term" value="C:cortical granule"/>
    <property type="evidence" value="ECO:0007669"/>
    <property type="project" value="UniProtKB-SubCell"/>
</dbReference>
<dbReference type="GO" id="GO:0006457">
    <property type="term" value="P:protein folding"/>
    <property type="evidence" value="ECO:0007669"/>
    <property type="project" value="InterPro"/>
</dbReference>
<dbReference type="STRING" id="84645.A0A498NNE1"/>
<evidence type="ECO:0000256" key="24">
    <source>
        <dbReference type="ARBA" id="ARBA00037865"/>
    </source>
</evidence>
<dbReference type="FunFam" id="2.10.250.10:FF:000002">
    <property type="entry name" value="Calreticulin"/>
    <property type="match status" value="1"/>
</dbReference>
<dbReference type="SUPFAM" id="SSF46689">
    <property type="entry name" value="Homeodomain-like"/>
    <property type="match status" value="1"/>
</dbReference>
<keyword evidence="15" id="KW-0862">Zinc</keyword>
<protein>
    <recommendedName>
        <fullName evidence="8">Calreticulin</fullName>
    </recommendedName>
</protein>
<dbReference type="GO" id="GO:0030246">
    <property type="term" value="F:carbohydrate binding"/>
    <property type="evidence" value="ECO:0007669"/>
    <property type="project" value="UniProtKB-KW"/>
</dbReference>
<keyword evidence="17" id="KW-0805">Transcription regulation</keyword>
<feature type="compositionally biased region" description="Low complexity" evidence="29">
    <location>
        <begin position="913"/>
        <end position="930"/>
    </location>
</feature>
<feature type="region of interest" description="Disordered" evidence="29">
    <location>
        <begin position="104"/>
        <end position="142"/>
    </location>
</feature>
<evidence type="ECO:0000256" key="18">
    <source>
        <dbReference type="ARBA" id="ARBA00023125"/>
    </source>
</evidence>
<evidence type="ECO:0000256" key="4">
    <source>
        <dbReference type="ARBA" id="ARBA00004319"/>
    </source>
</evidence>
<dbReference type="PANTHER" id="PTHR11073">
    <property type="entry name" value="CALRETICULIN AND CALNEXIN"/>
    <property type="match status" value="1"/>
</dbReference>
<dbReference type="InterPro" id="IPR009057">
    <property type="entry name" value="Homeodomain-like_sf"/>
</dbReference>
<reference evidence="34 35" key="1">
    <citation type="submission" date="2018-03" db="EMBL/GenBank/DDBJ databases">
        <title>Draft genome sequence of Rohu Carp (Labeo rohita).</title>
        <authorList>
            <person name="Das P."/>
            <person name="Kushwaha B."/>
            <person name="Joshi C.G."/>
            <person name="Kumar D."/>
            <person name="Nagpure N.S."/>
            <person name="Sahoo L."/>
            <person name="Das S.P."/>
            <person name="Bit A."/>
            <person name="Patnaik S."/>
            <person name="Meher P.K."/>
            <person name="Jayasankar P."/>
            <person name="Koringa P.G."/>
            <person name="Patel N.V."/>
            <person name="Hinsu A.T."/>
            <person name="Kumar R."/>
            <person name="Pandey M."/>
            <person name="Agarwal S."/>
            <person name="Srivastava S."/>
            <person name="Singh M."/>
            <person name="Iquebal M.A."/>
            <person name="Jaiswal S."/>
            <person name="Angadi U.B."/>
            <person name="Kumar N."/>
            <person name="Raza M."/>
            <person name="Shah T.M."/>
            <person name="Rai A."/>
            <person name="Jena J.K."/>
        </authorList>
    </citation>
    <scope>NUCLEOTIDE SEQUENCE [LARGE SCALE GENOMIC DNA]</scope>
    <source>
        <strain evidence="34">DASCIFA01</strain>
        <tissue evidence="34">Testis</tissue>
    </source>
</reference>
<dbReference type="SMART" id="SM00027">
    <property type="entry name" value="EH"/>
    <property type="match status" value="3"/>
</dbReference>
<feature type="region of interest" description="Disordered" evidence="29">
    <location>
        <begin position="542"/>
        <end position="606"/>
    </location>
</feature>
<dbReference type="Pfam" id="PF12763">
    <property type="entry name" value="EH"/>
    <property type="match status" value="3"/>
</dbReference>
<dbReference type="Pfam" id="PF03826">
    <property type="entry name" value="OAR"/>
    <property type="match status" value="1"/>
</dbReference>
<evidence type="ECO:0000256" key="11">
    <source>
        <dbReference type="ARBA" id="ARBA00022729"/>
    </source>
</evidence>
<keyword evidence="11" id="KW-0732">Signal</keyword>
<feature type="domain" description="OAR" evidence="33">
    <location>
        <begin position="306"/>
        <end position="319"/>
    </location>
</feature>
<evidence type="ECO:0000256" key="21">
    <source>
        <dbReference type="ARBA" id="ARBA00023163"/>
    </source>
</evidence>
<evidence type="ECO:0000256" key="8">
    <source>
        <dbReference type="ARBA" id="ARBA00015837"/>
    </source>
</evidence>
<evidence type="ECO:0000256" key="9">
    <source>
        <dbReference type="ARBA" id="ARBA00022473"/>
    </source>
</evidence>
<dbReference type="Pfam" id="PF00262">
    <property type="entry name" value="Calreticulin"/>
    <property type="match status" value="2"/>
</dbReference>
<feature type="compositionally biased region" description="Basic and acidic residues" evidence="29">
    <location>
        <begin position="105"/>
        <end position="126"/>
    </location>
</feature>
<dbReference type="FunFam" id="2.60.120.200:FF:000122">
    <property type="entry name" value="Calreticulin 3"/>
    <property type="match status" value="1"/>
</dbReference>
<evidence type="ECO:0000256" key="26">
    <source>
        <dbReference type="PROSITE-ProRule" id="PRU00108"/>
    </source>
</evidence>
<dbReference type="SUPFAM" id="SSF49899">
    <property type="entry name" value="Concanavalin A-like lectins/glucanases"/>
    <property type="match status" value="1"/>
</dbReference>
<feature type="domain" description="EF-hand" evidence="32">
    <location>
        <begin position="828"/>
        <end position="863"/>
    </location>
</feature>
<feature type="region of interest" description="Disordered" evidence="29">
    <location>
        <begin position="1337"/>
        <end position="1364"/>
    </location>
</feature>
<dbReference type="InterPro" id="IPR013320">
    <property type="entry name" value="ConA-like_dom_sf"/>
</dbReference>
<dbReference type="CDD" id="cd00052">
    <property type="entry name" value="EH"/>
    <property type="match status" value="3"/>
</dbReference>
<evidence type="ECO:0000256" key="14">
    <source>
        <dbReference type="ARBA" id="ARBA00022824"/>
    </source>
</evidence>
<dbReference type="InterPro" id="IPR011992">
    <property type="entry name" value="EF-hand-dom_pair"/>
</dbReference>
<dbReference type="GO" id="GO:0048593">
    <property type="term" value="P:camera-type eye morphogenesis"/>
    <property type="evidence" value="ECO:0007669"/>
    <property type="project" value="UniProtKB-ARBA"/>
</dbReference>
<dbReference type="Gene3D" id="2.60.120.200">
    <property type="match status" value="1"/>
</dbReference>
<dbReference type="PRINTS" id="PR00626">
    <property type="entry name" value="CALRETICULIN"/>
</dbReference>
<dbReference type="PROSITE" id="PS00803">
    <property type="entry name" value="CALRETICULIN_1"/>
    <property type="match status" value="1"/>
</dbReference>
<feature type="DNA-binding region" description="Homeobox" evidence="26">
    <location>
        <begin position="137"/>
        <end position="196"/>
    </location>
</feature>
<comment type="similarity">
    <text evidence="7">Belongs to the calreticulin family.</text>
</comment>
<dbReference type="PROSITE" id="PS50803">
    <property type="entry name" value="OAR"/>
    <property type="match status" value="1"/>
</dbReference>
<proteinExistence type="inferred from homology"/>
<dbReference type="SMART" id="SM00054">
    <property type="entry name" value="EFh"/>
    <property type="match status" value="4"/>
</dbReference>
<dbReference type="Gene3D" id="1.10.238.10">
    <property type="entry name" value="EF-hand"/>
    <property type="match status" value="3"/>
</dbReference>
<evidence type="ECO:0000313" key="35">
    <source>
        <dbReference type="Proteomes" id="UP000290572"/>
    </source>
</evidence>
<dbReference type="GO" id="GO:0005789">
    <property type="term" value="C:endoplasmic reticulum membrane"/>
    <property type="evidence" value="ECO:0007669"/>
    <property type="project" value="TreeGrafter"/>
</dbReference>
<feature type="domain" description="EH" evidence="30">
    <location>
        <begin position="796"/>
        <end position="884"/>
    </location>
</feature>
<evidence type="ECO:0000256" key="27">
    <source>
        <dbReference type="RuleBase" id="RU000682"/>
    </source>
</evidence>
<evidence type="ECO:0000259" key="31">
    <source>
        <dbReference type="PROSITE" id="PS50071"/>
    </source>
</evidence>
<feature type="domain" description="Homeobox" evidence="31">
    <location>
        <begin position="135"/>
        <end position="195"/>
    </location>
</feature>
<evidence type="ECO:0000256" key="16">
    <source>
        <dbReference type="ARBA" id="ARBA00022837"/>
    </source>
</evidence>
<dbReference type="PROSITE" id="PS00027">
    <property type="entry name" value="HOMEOBOX_1"/>
    <property type="match status" value="1"/>
</dbReference>
<evidence type="ECO:0000256" key="17">
    <source>
        <dbReference type="ARBA" id="ARBA00023015"/>
    </source>
</evidence>
<keyword evidence="14" id="KW-0256">Endoplasmic reticulum</keyword>
<comment type="caution">
    <text evidence="34">The sequence shown here is derived from an EMBL/GenBank/DDBJ whole genome shotgun (WGS) entry which is preliminary data.</text>
</comment>
<dbReference type="InterPro" id="IPR003654">
    <property type="entry name" value="OAR_dom"/>
</dbReference>
<keyword evidence="34" id="KW-0675">Receptor</keyword>